<dbReference type="HAMAP" id="MF_00484">
    <property type="entry name" value="Glycogen_synth"/>
    <property type="match status" value="1"/>
</dbReference>
<dbReference type="OrthoDB" id="9808590at2"/>
<dbReference type="NCBIfam" id="TIGR02095">
    <property type="entry name" value="glgA"/>
    <property type="match status" value="1"/>
</dbReference>
<dbReference type="RefSeq" id="WP_074645308.1">
    <property type="nucleotide sequence ID" value="NZ_FOFU01000011.1"/>
</dbReference>
<dbReference type="CDD" id="cd03791">
    <property type="entry name" value="GT5_Glycogen_synthase_DULL1-like"/>
    <property type="match status" value="1"/>
</dbReference>
<dbReference type="PANTHER" id="PTHR45825">
    <property type="entry name" value="GRANULE-BOUND STARCH SYNTHASE 1, CHLOROPLASTIC/AMYLOPLASTIC"/>
    <property type="match status" value="1"/>
</dbReference>
<dbReference type="InterPro" id="IPR001296">
    <property type="entry name" value="Glyco_trans_1"/>
</dbReference>
<sequence>MKILMVTSETVPFAKTGGLADAVSALAINLRKQGHDVRIVMPRYYKIDRSKLKAIEAPLAVAAGTIETWVKVYEAPLPGTDVPVYFIDHEQCFGRDGIYGTKAEPDFHDNPYRSAVLCHGAFQLCRLLGWYPDIMHAHDWFCCLVPVLLKHVCRNGYFAHTASVLTIHNLGYQGWYSKDSFPALGLDWNLYYGGGFERNGSINLLQAGISCADMITTVSPTYAGEMQSVEGGFGLDGLLRVRSDVVRGVLNGCDLETWNPKTDKLLPANFDYKDLSGKAKCKEALQKRMGLPVKKDVPVIGIVTRLADQKGIAEVFAPSYGSIYSICANMDVQFAILGSGEKWCEDEINSLQSKLPNLRAYIGYDESLSHLIEAGSDFFLMPSRYEPCGLNQMYSMLYGTLPIVRRTGGLADTVEQYNEFSGDGTGFLFDNLTPGAVYDTTGWAVWAYYNKKDHIKKMQVRGMKKNFSWDTSAQNYVGIYSDALWRGCGINTADWR</sequence>
<gene>
    <name evidence="8" type="primary">glgA</name>
    <name evidence="11" type="ORF">SAMN04487977_11180</name>
</gene>
<dbReference type="GO" id="GO:0009011">
    <property type="term" value="F:alpha-1,4-glucan glucosyltransferase (ADP-glucose donor) activity"/>
    <property type="evidence" value="ECO:0007669"/>
    <property type="project" value="UniProtKB-UniRule"/>
</dbReference>
<name>A0A1H9J599_9SPIR</name>
<dbReference type="GO" id="GO:0004373">
    <property type="term" value="F:alpha-1,4-glucan glucosyltransferase (UDP-glucose donor) activity"/>
    <property type="evidence" value="ECO:0007669"/>
    <property type="project" value="InterPro"/>
</dbReference>
<keyword evidence="5 8" id="KW-0328">Glycosyltransferase</keyword>
<evidence type="ECO:0000259" key="10">
    <source>
        <dbReference type="Pfam" id="PF08323"/>
    </source>
</evidence>
<reference evidence="11 12" key="1">
    <citation type="submission" date="2016-10" db="EMBL/GenBank/DDBJ databases">
        <authorList>
            <person name="de Groot N.N."/>
        </authorList>
    </citation>
    <scope>NUCLEOTIDE SEQUENCE [LARGE SCALE GENOMIC DNA]</scope>
    <source>
        <strain evidence="11 12">B25</strain>
    </source>
</reference>
<dbReference type="UniPathway" id="UPA00164"/>
<dbReference type="GO" id="GO:0005978">
    <property type="term" value="P:glycogen biosynthetic process"/>
    <property type="evidence" value="ECO:0007669"/>
    <property type="project" value="UniProtKB-UniRule"/>
</dbReference>
<evidence type="ECO:0000313" key="12">
    <source>
        <dbReference type="Proteomes" id="UP000182360"/>
    </source>
</evidence>
<comment type="function">
    <text evidence="2 8">Synthesizes alpha-1,4-glucan chains using ADP-glucose.</text>
</comment>
<keyword evidence="7 8" id="KW-0320">Glycogen biosynthesis</keyword>
<dbReference type="EC" id="2.4.1.21" evidence="8"/>
<evidence type="ECO:0000256" key="1">
    <source>
        <dbReference type="ARBA" id="ARBA00001478"/>
    </source>
</evidence>
<dbReference type="AlphaFoldDB" id="A0A1H9J599"/>
<protein>
    <recommendedName>
        <fullName evidence="8">Glycogen synthase</fullName>
        <ecNumber evidence="8">2.4.1.21</ecNumber>
    </recommendedName>
    <alternativeName>
        <fullName evidence="8">Starch [bacterial glycogen] synthase</fullName>
    </alternativeName>
</protein>
<evidence type="ECO:0000256" key="6">
    <source>
        <dbReference type="ARBA" id="ARBA00022679"/>
    </source>
</evidence>
<keyword evidence="12" id="KW-1185">Reference proteome</keyword>
<dbReference type="STRING" id="163.SAMN04487775_102197"/>
<evidence type="ECO:0000256" key="3">
    <source>
        <dbReference type="ARBA" id="ARBA00004964"/>
    </source>
</evidence>
<dbReference type="InterPro" id="IPR011835">
    <property type="entry name" value="GS/SS"/>
</dbReference>
<dbReference type="SUPFAM" id="SSF53756">
    <property type="entry name" value="UDP-Glycosyltransferase/glycogen phosphorylase"/>
    <property type="match status" value="1"/>
</dbReference>
<comment type="catalytic activity">
    <reaction evidence="1 8">
        <text>[(1-&gt;4)-alpha-D-glucosyl](n) + ADP-alpha-D-glucose = [(1-&gt;4)-alpha-D-glucosyl](n+1) + ADP + H(+)</text>
        <dbReference type="Rhea" id="RHEA:18189"/>
        <dbReference type="Rhea" id="RHEA-COMP:9584"/>
        <dbReference type="Rhea" id="RHEA-COMP:9587"/>
        <dbReference type="ChEBI" id="CHEBI:15378"/>
        <dbReference type="ChEBI" id="CHEBI:15444"/>
        <dbReference type="ChEBI" id="CHEBI:57498"/>
        <dbReference type="ChEBI" id="CHEBI:456216"/>
        <dbReference type="EC" id="2.4.1.21"/>
    </reaction>
</comment>
<evidence type="ECO:0000256" key="5">
    <source>
        <dbReference type="ARBA" id="ARBA00022676"/>
    </source>
</evidence>
<dbReference type="eggNOG" id="COG0297">
    <property type="taxonomic scope" value="Bacteria"/>
</dbReference>
<dbReference type="Pfam" id="PF08323">
    <property type="entry name" value="Glyco_transf_5"/>
    <property type="match status" value="1"/>
</dbReference>
<keyword evidence="6 8" id="KW-0808">Transferase</keyword>
<evidence type="ECO:0000256" key="4">
    <source>
        <dbReference type="ARBA" id="ARBA00010281"/>
    </source>
</evidence>
<dbReference type="Gene3D" id="3.40.50.2000">
    <property type="entry name" value="Glycogen Phosphorylase B"/>
    <property type="match status" value="2"/>
</dbReference>
<comment type="pathway">
    <text evidence="3 8">Glycan biosynthesis; glycogen biosynthesis.</text>
</comment>
<dbReference type="PANTHER" id="PTHR45825:SF11">
    <property type="entry name" value="ALPHA AMYLASE DOMAIN-CONTAINING PROTEIN"/>
    <property type="match status" value="1"/>
</dbReference>
<organism evidence="11 12">
    <name type="scientific">Treponema bryantii</name>
    <dbReference type="NCBI Taxonomy" id="163"/>
    <lineage>
        <taxon>Bacteria</taxon>
        <taxon>Pseudomonadati</taxon>
        <taxon>Spirochaetota</taxon>
        <taxon>Spirochaetia</taxon>
        <taxon>Spirochaetales</taxon>
        <taxon>Treponemataceae</taxon>
        <taxon>Treponema</taxon>
    </lineage>
</organism>
<proteinExistence type="inferred from homology"/>
<evidence type="ECO:0000256" key="2">
    <source>
        <dbReference type="ARBA" id="ARBA00002764"/>
    </source>
</evidence>
<evidence type="ECO:0000256" key="7">
    <source>
        <dbReference type="ARBA" id="ARBA00023056"/>
    </source>
</evidence>
<accession>A0A1H9J599</accession>
<dbReference type="Pfam" id="PF00534">
    <property type="entry name" value="Glycos_transf_1"/>
    <property type="match status" value="1"/>
</dbReference>
<dbReference type="InterPro" id="IPR013534">
    <property type="entry name" value="Starch_synth_cat_dom"/>
</dbReference>
<dbReference type="EMBL" id="FOFU01000011">
    <property type="protein sequence ID" value="SEQ81993.1"/>
    <property type="molecule type" value="Genomic_DNA"/>
</dbReference>
<dbReference type="GO" id="GO:0005829">
    <property type="term" value="C:cytosol"/>
    <property type="evidence" value="ECO:0007669"/>
    <property type="project" value="TreeGrafter"/>
</dbReference>
<dbReference type="Proteomes" id="UP000182360">
    <property type="component" value="Unassembled WGS sequence"/>
</dbReference>
<evidence type="ECO:0000256" key="8">
    <source>
        <dbReference type="HAMAP-Rule" id="MF_00484"/>
    </source>
</evidence>
<evidence type="ECO:0000259" key="9">
    <source>
        <dbReference type="Pfam" id="PF00534"/>
    </source>
</evidence>
<feature type="binding site" evidence="8">
    <location>
        <position position="15"/>
    </location>
    <ligand>
        <name>ADP-alpha-D-glucose</name>
        <dbReference type="ChEBI" id="CHEBI:57498"/>
    </ligand>
</feature>
<comment type="similarity">
    <text evidence="4 8">Belongs to the glycosyltransferase 1 family. Bacterial/plant glycogen synthase subfamily.</text>
</comment>
<evidence type="ECO:0000313" key="11">
    <source>
        <dbReference type="EMBL" id="SEQ81993.1"/>
    </source>
</evidence>
<feature type="domain" description="Starch synthase catalytic" evidence="10">
    <location>
        <begin position="2"/>
        <end position="240"/>
    </location>
</feature>
<feature type="domain" description="Glycosyl transferase family 1" evidence="9">
    <location>
        <begin position="292"/>
        <end position="431"/>
    </location>
</feature>